<accession>A0A977XQ05</accession>
<protein>
    <submittedName>
        <fullName evidence="1">Uncharacterized protein</fullName>
    </submittedName>
</protein>
<organism evidence="1 2">
    <name type="scientific">Ralstonia phage 10RS306A</name>
    <dbReference type="NCBI Taxonomy" id="2968818"/>
    <lineage>
        <taxon>Viruses</taxon>
        <taxon>Duplodnaviria</taxon>
        <taxon>Heunggongvirae</taxon>
        <taxon>Uroviricota</taxon>
        <taxon>Caudoviricetes</taxon>
        <taxon>Autographivirales</taxon>
        <taxon>Autotranscriptaviridae</taxon>
        <taxon>Serkorvirus</taxon>
        <taxon>Serkorvirus 10RS306A</taxon>
    </lineage>
</organism>
<sequence>MQSTIAQAHALNTPEANLMHRMAHIQRMEELVHSITEEGTQARADLEAHVDNLRIEIHAVYRAEKQDQLRERHAYAKPARVEALPEDGPIYQASPDATHFVVSGGQPHPSWEGRTPEMEDSYTASTALLPQPGLMARAWAAVKGVFHRDAH</sequence>
<dbReference type="EMBL" id="OP313111">
    <property type="protein sequence ID" value="UXQ84871.1"/>
    <property type="molecule type" value="Genomic_DNA"/>
</dbReference>
<evidence type="ECO:0000313" key="2">
    <source>
        <dbReference type="Proteomes" id="UP001060584"/>
    </source>
</evidence>
<dbReference type="Proteomes" id="UP001060584">
    <property type="component" value="Segment"/>
</dbReference>
<gene>
    <name evidence="1" type="ORF">10RS306A_gene4591</name>
</gene>
<proteinExistence type="predicted"/>
<reference evidence="1 2" key="1">
    <citation type="submission" date="2022-08" db="EMBL/GenBank/DDBJ databases">
        <authorList>
            <person name="Chen G.D."/>
        </authorList>
    </citation>
    <scope>NUCLEOTIDE SEQUENCE [LARGE SCALE GENOMIC DNA]</scope>
</reference>
<keyword evidence="2" id="KW-1185">Reference proteome</keyword>
<name>A0A977XQ05_9CAUD</name>
<evidence type="ECO:0000313" key="1">
    <source>
        <dbReference type="EMBL" id="UXQ84871.1"/>
    </source>
</evidence>